<dbReference type="EMBL" id="CP076128">
    <property type="protein sequence ID" value="QWG08217.1"/>
    <property type="molecule type" value="Genomic_DNA"/>
</dbReference>
<dbReference type="InterPro" id="IPR002579">
    <property type="entry name" value="Met_Sox_Rdtase_MsrB_dom"/>
</dbReference>
<dbReference type="Pfam" id="PF01641">
    <property type="entry name" value="SelR"/>
    <property type="match status" value="1"/>
</dbReference>
<reference evidence="9 10" key="1">
    <citation type="submission" date="2021-05" db="EMBL/GenBank/DDBJ databases">
        <title>Comparative genomic studies on the polysaccharide-degrading batcterial strains of the Flammeovirga genus.</title>
        <authorList>
            <person name="Zewei F."/>
            <person name="Zheng Z."/>
            <person name="Yu L."/>
            <person name="Ruyue G."/>
            <person name="Yanhong M."/>
            <person name="Yuanyuan C."/>
            <person name="Jingyan G."/>
            <person name="Wenjun H."/>
        </authorList>
    </citation>
    <scope>NUCLEOTIDE SEQUENCE [LARGE SCALE GENOMIC DNA]</scope>
    <source>
        <strain evidence="9 10">YS10</strain>
    </source>
</reference>
<dbReference type="Pfam" id="PF01625">
    <property type="entry name" value="PMSR"/>
    <property type="match status" value="1"/>
</dbReference>
<evidence type="ECO:0000256" key="3">
    <source>
        <dbReference type="ARBA" id="ARBA00024679"/>
    </source>
</evidence>
<dbReference type="GO" id="GO:0033743">
    <property type="term" value="F:peptide-methionine (R)-S-oxide reductase activity"/>
    <property type="evidence" value="ECO:0007669"/>
    <property type="project" value="UniProtKB-EC"/>
</dbReference>
<dbReference type="PROSITE" id="PS51790">
    <property type="entry name" value="MSRB"/>
    <property type="match status" value="1"/>
</dbReference>
<keyword evidence="1 7" id="KW-0560">Oxidoreductase</keyword>
<dbReference type="InterPro" id="IPR036509">
    <property type="entry name" value="Met_Sox_Rdtase_MsrA_sf"/>
</dbReference>
<name>A0ABX8GYD6_9BACT</name>
<evidence type="ECO:0000256" key="7">
    <source>
        <dbReference type="HAMAP-Rule" id="MF_01401"/>
    </source>
</evidence>
<comment type="catalytic activity">
    <reaction evidence="5">
        <text>L-methionyl-[protein] + [thioredoxin]-disulfide + H2O = L-methionyl-(R)-S-oxide-[protein] + [thioredoxin]-dithiol</text>
        <dbReference type="Rhea" id="RHEA:24164"/>
        <dbReference type="Rhea" id="RHEA-COMP:10698"/>
        <dbReference type="Rhea" id="RHEA-COMP:10700"/>
        <dbReference type="Rhea" id="RHEA-COMP:12313"/>
        <dbReference type="Rhea" id="RHEA-COMP:12314"/>
        <dbReference type="ChEBI" id="CHEBI:15377"/>
        <dbReference type="ChEBI" id="CHEBI:16044"/>
        <dbReference type="ChEBI" id="CHEBI:29950"/>
        <dbReference type="ChEBI" id="CHEBI:45764"/>
        <dbReference type="ChEBI" id="CHEBI:50058"/>
        <dbReference type="EC" id="1.8.4.12"/>
    </reaction>
</comment>
<evidence type="ECO:0000313" key="10">
    <source>
        <dbReference type="Proteomes" id="UP000682802"/>
    </source>
</evidence>
<evidence type="ECO:0000256" key="1">
    <source>
        <dbReference type="ARBA" id="ARBA00023002"/>
    </source>
</evidence>
<dbReference type="EC" id="1.8.4.11" evidence="7"/>
<dbReference type="NCBIfam" id="NF004036">
    <property type="entry name" value="PRK05508.1"/>
    <property type="match status" value="1"/>
</dbReference>
<evidence type="ECO:0000259" key="8">
    <source>
        <dbReference type="PROSITE" id="PS51790"/>
    </source>
</evidence>
<evidence type="ECO:0000256" key="5">
    <source>
        <dbReference type="ARBA" id="ARBA00048488"/>
    </source>
</evidence>
<dbReference type="InterPro" id="IPR002569">
    <property type="entry name" value="Met_Sox_Rdtase_MsrA_dom"/>
</dbReference>
<dbReference type="Gene3D" id="3.30.1060.10">
    <property type="entry name" value="Peptide methionine sulphoxide reductase MsrA"/>
    <property type="match status" value="1"/>
</dbReference>
<dbReference type="PANTHER" id="PTHR43774">
    <property type="entry name" value="PEPTIDE METHIONINE SULFOXIDE REDUCTASE"/>
    <property type="match status" value="1"/>
</dbReference>
<evidence type="ECO:0000313" key="9">
    <source>
        <dbReference type="EMBL" id="QWG08217.1"/>
    </source>
</evidence>
<feature type="domain" description="MsrB" evidence="8">
    <location>
        <begin position="1"/>
        <end position="117"/>
    </location>
</feature>
<gene>
    <name evidence="7" type="primary">msrA</name>
    <name evidence="9" type="ORF">KM029_04575</name>
</gene>
<evidence type="ECO:0000256" key="4">
    <source>
        <dbReference type="ARBA" id="ARBA00047806"/>
    </source>
</evidence>
<sequence>MKKLTPFEEWVIINKGTERPFTGKYNRHDEPGTYVCKKCSSPLYKSEDKFESGCGWPSFDDEVDGAIKRVTDLDGQRTEILCSSCDAHLGHVFENENLTQKNVRHCVNSISLDFKGIKAVSPKVAIFASGCFWGTQYYFLRTKGVMSSTVGYIGGTKDNPTYEEICSGETGHAEAVKIVYDSDRIGYDYLAKLFFETHDPTQINKQGPDIGTQYRSEIFYFDDDQKEKAQILIAQLKAQGLAVATTLTDASELTFWEAEDYHQDYYEKTAGKPYCHIYTKRF</sequence>
<dbReference type="NCBIfam" id="NF004042">
    <property type="entry name" value="PRK05550.1"/>
    <property type="match status" value="1"/>
</dbReference>
<dbReference type="GO" id="GO:0008113">
    <property type="term" value="F:peptide-methionine (S)-S-oxide reductase activity"/>
    <property type="evidence" value="ECO:0007669"/>
    <property type="project" value="UniProtKB-EC"/>
</dbReference>
<protein>
    <recommendedName>
        <fullName evidence="7">Peptide methionine sulfoxide reductase MsrA</fullName>
        <shortName evidence="7">Protein-methionine-S-oxide reductase</shortName>
        <ecNumber evidence="7">1.8.4.11</ecNumber>
    </recommendedName>
    <alternativeName>
        <fullName evidence="7">Peptide-methionine (S)-S-oxide reductase</fullName>
        <shortName evidence="7">Peptide Met(O) reductase</shortName>
    </alternativeName>
</protein>
<comment type="function">
    <text evidence="3 7">Has an important function as a repair enzyme for proteins that have been inactivated by oxidation. Catalyzes the reversible oxidation-reduction of methionine sulfoxide in proteins to methionine.</text>
</comment>
<comment type="catalytic activity">
    <reaction evidence="6 7">
        <text>[thioredoxin]-disulfide + L-methionine + H2O = L-methionine (S)-S-oxide + [thioredoxin]-dithiol</text>
        <dbReference type="Rhea" id="RHEA:19993"/>
        <dbReference type="Rhea" id="RHEA-COMP:10698"/>
        <dbReference type="Rhea" id="RHEA-COMP:10700"/>
        <dbReference type="ChEBI" id="CHEBI:15377"/>
        <dbReference type="ChEBI" id="CHEBI:29950"/>
        <dbReference type="ChEBI" id="CHEBI:50058"/>
        <dbReference type="ChEBI" id="CHEBI:57844"/>
        <dbReference type="ChEBI" id="CHEBI:58772"/>
        <dbReference type="EC" id="1.8.4.11"/>
    </reaction>
</comment>
<dbReference type="InterPro" id="IPR011057">
    <property type="entry name" value="Mss4-like_sf"/>
</dbReference>
<comment type="catalytic activity">
    <reaction evidence="4 7">
        <text>L-methionyl-[protein] + [thioredoxin]-disulfide + H2O = L-methionyl-(S)-S-oxide-[protein] + [thioredoxin]-dithiol</text>
        <dbReference type="Rhea" id="RHEA:14217"/>
        <dbReference type="Rhea" id="RHEA-COMP:10698"/>
        <dbReference type="Rhea" id="RHEA-COMP:10700"/>
        <dbReference type="Rhea" id="RHEA-COMP:12313"/>
        <dbReference type="Rhea" id="RHEA-COMP:12315"/>
        <dbReference type="ChEBI" id="CHEBI:15377"/>
        <dbReference type="ChEBI" id="CHEBI:16044"/>
        <dbReference type="ChEBI" id="CHEBI:29950"/>
        <dbReference type="ChEBI" id="CHEBI:44120"/>
        <dbReference type="ChEBI" id="CHEBI:50058"/>
        <dbReference type="EC" id="1.8.4.11"/>
    </reaction>
</comment>
<keyword evidence="2" id="KW-0511">Multifunctional enzyme</keyword>
<accession>A0ABX8GYD6</accession>
<dbReference type="RefSeq" id="WP_144075592.1">
    <property type="nucleotide sequence ID" value="NZ_CP076128.1"/>
</dbReference>
<organism evidence="9 10">
    <name type="scientific">Flammeovirga kamogawensis</name>
    <dbReference type="NCBI Taxonomy" id="373891"/>
    <lineage>
        <taxon>Bacteria</taxon>
        <taxon>Pseudomonadati</taxon>
        <taxon>Bacteroidota</taxon>
        <taxon>Cytophagia</taxon>
        <taxon>Cytophagales</taxon>
        <taxon>Flammeovirgaceae</taxon>
        <taxon>Flammeovirga</taxon>
    </lineage>
</organism>
<dbReference type="SUPFAM" id="SSF55068">
    <property type="entry name" value="Peptide methionine sulfoxide reductase"/>
    <property type="match status" value="1"/>
</dbReference>
<keyword evidence="10" id="KW-1185">Reference proteome</keyword>
<dbReference type="NCBIfam" id="TIGR00401">
    <property type="entry name" value="msrA"/>
    <property type="match status" value="1"/>
</dbReference>
<dbReference type="SUPFAM" id="SSF51316">
    <property type="entry name" value="Mss4-like"/>
    <property type="match status" value="1"/>
</dbReference>
<evidence type="ECO:0000256" key="6">
    <source>
        <dbReference type="ARBA" id="ARBA00048782"/>
    </source>
</evidence>
<dbReference type="Proteomes" id="UP000682802">
    <property type="component" value="Chromosome 1"/>
</dbReference>
<evidence type="ECO:0000256" key="2">
    <source>
        <dbReference type="ARBA" id="ARBA00023268"/>
    </source>
</evidence>
<proteinExistence type="inferred from homology"/>
<feature type="active site" evidence="7">
    <location>
        <position position="131"/>
    </location>
</feature>
<dbReference type="HAMAP" id="MF_01401">
    <property type="entry name" value="MsrA"/>
    <property type="match status" value="1"/>
</dbReference>
<dbReference type="PANTHER" id="PTHR43774:SF1">
    <property type="entry name" value="PEPTIDE METHIONINE SULFOXIDE REDUCTASE MSRA 2"/>
    <property type="match status" value="1"/>
</dbReference>
<comment type="similarity">
    <text evidence="7">Belongs to the MsrA Met sulfoxide reductase family.</text>
</comment>
<dbReference type="NCBIfam" id="TIGR00357">
    <property type="entry name" value="peptide-methionine (R)-S-oxide reductase MsrB"/>
    <property type="match status" value="1"/>
</dbReference>
<dbReference type="Gene3D" id="2.170.150.20">
    <property type="entry name" value="Peptide methionine sulfoxide reductase"/>
    <property type="match status" value="1"/>
</dbReference>